<evidence type="ECO:0000256" key="14">
    <source>
        <dbReference type="PIRSR" id="PIRSR602717-51"/>
    </source>
</evidence>
<dbReference type="OrthoDB" id="787137at2759"/>
<accession>A0A6J3LQK9</accession>
<evidence type="ECO:0000256" key="6">
    <source>
        <dbReference type="ARBA" id="ARBA00022771"/>
    </source>
</evidence>
<evidence type="ECO:0000256" key="12">
    <source>
        <dbReference type="ARBA" id="ARBA00023315"/>
    </source>
</evidence>
<reference evidence="18" key="1">
    <citation type="submission" date="2020-01" db="EMBL/GenBank/DDBJ databases">
        <authorList>
            <consortium name="DOE Joint Genome Institute"/>
            <person name="Haridas S."/>
            <person name="Albert R."/>
            <person name="Binder M."/>
            <person name="Bloem J."/>
            <person name="Labutti K."/>
            <person name="Salamov A."/>
            <person name="Andreopoulos B."/>
            <person name="Baker S.E."/>
            <person name="Barry K."/>
            <person name="Bills G."/>
            <person name="Bluhm B.H."/>
            <person name="Cannon C."/>
            <person name="Castanera R."/>
            <person name="Culley D.E."/>
            <person name="Daum C."/>
            <person name="Ezra D."/>
            <person name="Gonzalez J.B."/>
            <person name="Henrissat B."/>
            <person name="Kuo A."/>
            <person name="Liang C."/>
            <person name="Lipzen A."/>
            <person name="Lutzoni F."/>
            <person name="Magnuson J."/>
            <person name="Mondo S."/>
            <person name="Nolan M."/>
            <person name="Ohm R."/>
            <person name="Pangilinan J."/>
            <person name="Park H.-J."/>
            <person name="Ramirez L."/>
            <person name="Alfaro M."/>
            <person name="Sun H."/>
            <person name="Tritt A."/>
            <person name="Yoshinaga Y."/>
            <person name="Zwiers L.-H."/>
            <person name="Turgeon B.G."/>
            <person name="Goodwin S.B."/>
            <person name="Spatafora J.W."/>
            <person name="Crous P.W."/>
            <person name="Grigoriev I.V."/>
        </authorList>
    </citation>
    <scope>NUCLEOTIDE SEQUENCE</scope>
    <source>
        <strain evidence="18">CBS 342.82</strain>
    </source>
</reference>
<evidence type="ECO:0000313" key="17">
    <source>
        <dbReference type="Proteomes" id="UP000504637"/>
    </source>
</evidence>
<dbReference type="Gene3D" id="3.30.60.60">
    <property type="entry name" value="N-acetyl transferase-like"/>
    <property type="match status" value="1"/>
</dbReference>
<evidence type="ECO:0000256" key="8">
    <source>
        <dbReference type="ARBA" id="ARBA00022990"/>
    </source>
</evidence>
<feature type="active site" description="Proton donor/acceptor" evidence="14">
    <location>
        <position position="223"/>
    </location>
</feature>
<comment type="subcellular location">
    <subcellularLocation>
        <location evidence="1">Nucleus</location>
    </subcellularLocation>
</comment>
<keyword evidence="5" id="KW-0479">Metal-binding</keyword>
<dbReference type="InterPro" id="IPR040706">
    <property type="entry name" value="Zf-MYST"/>
</dbReference>
<dbReference type="Proteomes" id="UP000504637">
    <property type="component" value="Unplaced"/>
</dbReference>
<keyword evidence="12" id="KW-0012">Acyltransferase</keyword>
<evidence type="ECO:0000256" key="10">
    <source>
        <dbReference type="ARBA" id="ARBA00023163"/>
    </source>
</evidence>
<dbReference type="AlphaFoldDB" id="A0A6J3LQK9"/>
<feature type="region of interest" description="Disordered" evidence="15">
    <location>
        <begin position="1"/>
        <end position="29"/>
    </location>
</feature>
<evidence type="ECO:0000259" key="16">
    <source>
        <dbReference type="PROSITE" id="PS51726"/>
    </source>
</evidence>
<evidence type="ECO:0000256" key="13">
    <source>
        <dbReference type="ARBA" id="ARBA00045805"/>
    </source>
</evidence>
<reference evidence="18" key="2">
    <citation type="submission" date="2020-04" db="EMBL/GenBank/DDBJ databases">
        <authorList>
            <consortium name="NCBI Genome Project"/>
        </authorList>
    </citation>
    <scope>NUCLEOTIDE SEQUENCE</scope>
    <source>
        <strain evidence="18">CBS 342.82</strain>
    </source>
</reference>
<keyword evidence="8" id="KW-0007">Acetylation</keyword>
<evidence type="ECO:0000256" key="3">
    <source>
        <dbReference type="ARBA" id="ARBA00013184"/>
    </source>
</evidence>
<feature type="compositionally biased region" description="Polar residues" evidence="15">
    <location>
        <begin position="15"/>
        <end position="29"/>
    </location>
</feature>
<name>A0A6J3LQK9_9PEZI</name>
<dbReference type="GO" id="GO:0008270">
    <property type="term" value="F:zinc ion binding"/>
    <property type="evidence" value="ECO:0007669"/>
    <property type="project" value="UniProtKB-KW"/>
</dbReference>
<evidence type="ECO:0000256" key="11">
    <source>
        <dbReference type="ARBA" id="ARBA00023242"/>
    </source>
</evidence>
<reference evidence="18" key="3">
    <citation type="submission" date="2025-08" db="UniProtKB">
        <authorList>
            <consortium name="RefSeq"/>
        </authorList>
    </citation>
    <scope>IDENTIFICATION</scope>
    <source>
        <strain evidence="18">CBS 342.82</strain>
    </source>
</reference>
<keyword evidence="9" id="KW-0805">Transcription regulation</keyword>
<comment type="function">
    <text evidence="13">Catalytic component of the NuA4 histone acetyltransferase (HAT) complex which is involved in epigenetic transcriptional activation of selected genes principally by acetylation of nucleosomal histones H4, H3, H2B, H2A and H2A variant H2A.Z. Acetylates histone H4 to form H4K5ac, H4K8ac, H4K12ac and H4K16ac, histone H3 to form H3K14ac, and histone H2A to form H2AK4ac and H2AK7ac. The NuA4 complex is involved in the DNA damage response and is required for chromosome segregation. The NuA4 complex plays a direct role in repair of DNA double-strand breaks (DSBs) through homologous recombination. Recruitment to promoters depends on H3K4me. Also acetylates non-histone proteins. In addition to protein acetyltransferase, can use different acyl-CoA substrates, such as 2-hydroxyisobutanoyl-CoA (2-hydroxyisobutyryl-CoA) or (2E)-butenoyl-CoA (crotonyl-CoA), and is able to mediate protein 2-hydroxyisobutyrylation and crotonylation, respectively.</text>
</comment>
<gene>
    <name evidence="18" type="ORF">K489DRAFT_347302</name>
</gene>
<dbReference type="GO" id="GO:0005634">
    <property type="term" value="C:nucleus"/>
    <property type="evidence" value="ECO:0007669"/>
    <property type="project" value="UniProtKB-SubCell"/>
</dbReference>
<proteinExistence type="inferred from homology"/>
<feature type="domain" description="MYST-type HAT" evidence="16">
    <location>
        <begin position="29"/>
        <end position="303"/>
    </location>
</feature>
<dbReference type="PANTHER" id="PTHR10615:SF219">
    <property type="entry name" value="HISTONE ACETYLTRANSFERASE KAT5"/>
    <property type="match status" value="1"/>
</dbReference>
<dbReference type="Gene3D" id="1.10.10.10">
    <property type="entry name" value="Winged helix-like DNA-binding domain superfamily/Winged helix DNA-binding domain"/>
    <property type="match status" value="1"/>
</dbReference>
<keyword evidence="7" id="KW-0862">Zinc</keyword>
<keyword evidence="6" id="KW-0863">Zinc-finger</keyword>
<dbReference type="Gene3D" id="3.40.630.30">
    <property type="match status" value="1"/>
</dbReference>
<dbReference type="Pfam" id="PF17772">
    <property type="entry name" value="zf-MYST"/>
    <property type="match status" value="1"/>
</dbReference>
<evidence type="ECO:0000256" key="5">
    <source>
        <dbReference type="ARBA" id="ARBA00022723"/>
    </source>
</evidence>
<keyword evidence="17" id="KW-1185">Reference proteome</keyword>
<protein>
    <recommendedName>
        <fullName evidence="3">histone acetyltransferase</fullName>
        <ecNumber evidence="3">2.3.1.48</ecNumber>
    </recommendedName>
</protein>
<evidence type="ECO:0000313" key="18">
    <source>
        <dbReference type="RefSeq" id="XP_033454954.1"/>
    </source>
</evidence>
<dbReference type="GeneID" id="54360150"/>
<evidence type="ECO:0000256" key="7">
    <source>
        <dbReference type="ARBA" id="ARBA00022833"/>
    </source>
</evidence>
<dbReference type="InterPro" id="IPR050603">
    <property type="entry name" value="MYST_HAT"/>
</dbReference>
<dbReference type="EC" id="2.3.1.48" evidence="3"/>
<comment type="similarity">
    <text evidence="2">Belongs to the MYST (SAS/MOZ) family.</text>
</comment>
<dbReference type="Pfam" id="PF01853">
    <property type="entry name" value="MOZ_SAS"/>
    <property type="match status" value="1"/>
</dbReference>
<dbReference type="RefSeq" id="XP_033454954.1">
    <property type="nucleotide sequence ID" value="XM_033602350.1"/>
</dbReference>
<dbReference type="GO" id="GO:0046972">
    <property type="term" value="F:histone H4K16 acetyltransferase activity"/>
    <property type="evidence" value="ECO:0007669"/>
    <property type="project" value="TreeGrafter"/>
</dbReference>
<dbReference type="GO" id="GO:0006355">
    <property type="term" value="P:regulation of DNA-templated transcription"/>
    <property type="evidence" value="ECO:0007669"/>
    <property type="project" value="InterPro"/>
</dbReference>
<evidence type="ECO:0000256" key="15">
    <source>
        <dbReference type="SAM" id="MobiDB-lite"/>
    </source>
</evidence>
<dbReference type="PANTHER" id="PTHR10615">
    <property type="entry name" value="HISTONE ACETYLTRANSFERASE"/>
    <property type="match status" value="1"/>
</dbReference>
<organism evidence="18">
    <name type="scientific">Dissoconium aciculare CBS 342.82</name>
    <dbReference type="NCBI Taxonomy" id="1314786"/>
    <lineage>
        <taxon>Eukaryota</taxon>
        <taxon>Fungi</taxon>
        <taxon>Dikarya</taxon>
        <taxon>Ascomycota</taxon>
        <taxon>Pezizomycotina</taxon>
        <taxon>Dothideomycetes</taxon>
        <taxon>Dothideomycetidae</taxon>
        <taxon>Mycosphaerellales</taxon>
        <taxon>Dissoconiaceae</taxon>
        <taxon>Dissoconium</taxon>
    </lineage>
</organism>
<dbReference type="SUPFAM" id="SSF55729">
    <property type="entry name" value="Acyl-CoA N-acyltransferases (Nat)"/>
    <property type="match status" value="1"/>
</dbReference>
<dbReference type="InterPro" id="IPR016181">
    <property type="entry name" value="Acyl_CoA_acyltransferase"/>
</dbReference>
<dbReference type="GO" id="GO:0035267">
    <property type="term" value="C:NuA4 histone acetyltransferase complex"/>
    <property type="evidence" value="ECO:0007669"/>
    <property type="project" value="TreeGrafter"/>
</dbReference>
<sequence>MTVSDLKPTLPIGLTSPTHKSSSGAGKPSTTPNIANVVLGNLHIKPWYPSFYPEDLIGGRKADWLYVCQWCFKYTHEIMKFSAHCKVCPLKANPPPGVLVYEKDDYSIYEIDGEEHKLYAQNLSLFAKLFLETKSVFFDASTFLYYILALKLPASESDGVNTDAEHRPQQVTGFFSKEKMSWDNNNLACLLIFPPFQRRGLGQILIGASYHLGRAEGRLGGPEKPLSTLGRKGYLTYWYGEIVRFIVNQPNRKTASVKEISESTWILAEDVVAALKEMNVLETRKTAAGNVVVNKRKVLDWAERNHIGLEPVVDEEAFVEEEEEAASEIADSEDMEE</sequence>
<keyword evidence="4" id="KW-0808">Transferase</keyword>
<keyword evidence="11" id="KW-0539">Nucleus</keyword>
<dbReference type="InterPro" id="IPR002717">
    <property type="entry name" value="HAT_MYST-type"/>
</dbReference>
<evidence type="ECO:0000256" key="9">
    <source>
        <dbReference type="ARBA" id="ARBA00023015"/>
    </source>
</evidence>
<keyword evidence="10" id="KW-0804">Transcription</keyword>
<dbReference type="PROSITE" id="PS51726">
    <property type="entry name" value="MYST_HAT"/>
    <property type="match status" value="1"/>
</dbReference>
<evidence type="ECO:0000256" key="4">
    <source>
        <dbReference type="ARBA" id="ARBA00022679"/>
    </source>
</evidence>
<evidence type="ECO:0000256" key="2">
    <source>
        <dbReference type="ARBA" id="ARBA00010107"/>
    </source>
</evidence>
<evidence type="ECO:0000256" key="1">
    <source>
        <dbReference type="ARBA" id="ARBA00004123"/>
    </source>
</evidence>
<dbReference type="InterPro" id="IPR036388">
    <property type="entry name" value="WH-like_DNA-bd_sf"/>
</dbReference>